<evidence type="ECO:0000313" key="2">
    <source>
        <dbReference type="Proteomes" id="UP000016487"/>
    </source>
</evidence>
<gene>
    <name evidence="1" type="ORF">PCIT_a1841</name>
</gene>
<proteinExistence type="predicted"/>
<dbReference type="EMBL" id="AHBZ03000015">
    <property type="protein sequence ID" value="KAF7771883.1"/>
    <property type="molecule type" value="Genomic_DNA"/>
</dbReference>
<dbReference type="Proteomes" id="UP000016487">
    <property type="component" value="Unassembled WGS sequence"/>
</dbReference>
<evidence type="ECO:0000313" key="1">
    <source>
        <dbReference type="EMBL" id="KAF7771883.1"/>
    </source>
</evidence>
<comment type="caution">
    <text evidence="1">The sequence shown here is derived from an EMBL/GenBank/DDBJ whole genome shotgun (WGS) entry which is preliminary data.</text>
</comment>
<accession>A0AAD4AIV0</accession>
<protein>
    <submittedName>
        <fullName evidence="1">Uncharacterized protein</fullName>
    </submittedName>
</protein>
<name>A0AAD4AIV0_9GAMM</name>
<reference evidence="1" key="1">
    <citation type="journal article" date="2012" name="J. Bacteriol.">
        <title>Genome sequences of type strains of seven species of the marine bacterium Pseudoalteromonas.</title>
        <authorList>
            <person name="Xie B.B."/>
            <person name="Shu Y.L."/>
            <person name="Qin Q.L."/>
            <person name="Rong J.C."/>
            <person name="Zhang X.Y."/>
            <person name="Chen X.L."/>
            <person name="Shi M."/>
            <person name="He H.L."/>
            <person name="Zhou B.C."/>
            <person name="Zhang Y.Z."/>
        </authorList>
    </citation>
    <scope>NUCLEOTIDE SEQUENCE</scope>
    <source>
        <strain evidence="1">DSM 8771</strain>
    </source>
</reference>
<sequence>MFSSSKDNKVAPVNAHLDVDVQVLVNKVVLSSKSPPFSLIHSLLENIKKVQETVSIKIHETMYPPNNVCKPLIKIKLKCHRINKSKLSFT</sequence>
<organism evidence="1 2">
    <name type="scientific">Pseudoalteromonas citrea</name>
    <dbReference type="NCBI Taxonomy" id="43655"/>
    <lineage>
        <taxon>Bacteria</taxon>
        <taxon>Pseudomonadati</taxon>
        <taxon>Pseudomonadota</taxon>
        <taxon>Gammaproteobacteria</taxon>
        <taxon>Alteromonadales</taxon>
        <taxon>Pseudoalteromonadaceae</taxon>
        <taxon>Pseudoalteromonas</taxon>
    </lineage>
</organism>
<dbReference type="AlphaFoldDB" id="A0AAD4AIV0"/>
<reference evidence="1" key="2">
    <citation type="submission" date="2015-03" db="EMBL/GenBank/DDBJ databases">
        <title>Genome sequence of Pseudoalteromonas citrea.</title>
        <authorList>
            <person name="Xie B.-B."/>
            <person name="Rong J.-C."/>
            <person name="Qin Q.-L."/>
            <person name="Zhang Y.-Z."/>
        </authorList>
    </citation>
    <scope>NUCLEOTIDE SEQUENCE</scope>
    <source>
        <strain evidence="1">DSM 8771</strain>
    </source>
</reference>